<keyword evidence="3" id="KW-1185">Reference proteome</keyword>
<comment type="caution">
    <text evidence="2">The sequence shown here is derived from an EMBL/GenBank/DDBJ whole genome shotgun (WGS) entry which is preliminary data.</text>
</comment>
<organism evidence="2 3">
    <name type="scientific">Halorubrum rutilum</name>
    <dbReference type="NCBI Taxonomy" id="1364933"/>
    <lineage>
        <taxon>Archaea</taxon>
        <taxon>Methanobacteriati</taxon>
        <taxon>Methanobacteriota</taxon>
        <taxon>Stenosarchaea group</taxon>
        <taxon>Halobacteria</taxon>
        <taxon>Halobacteriales</taxon>
        <taxon>Haloferacaceae</taxon>
        <taxon>Halorubrum</taxon>
    </lineage>
</organism>
<feature type="domain" description="Plasmid pRiA4b Orf3-like" evidence="1">
    <location>
        <begin position="3"/>
        <end position="121"/>
    </location>
</feature>
<dbReference type="Gene3D" id="3.10.290.30">
    <property type="entry name" value="MM3350-like"/>
    <property type="match status" value="1"/>
</dbReference>
<evidence type="ECO:0000313" key="3">
    <source>
        <dbReference type="Proteomes" id="UP001596545"/>
    </source>
</evidence>
<dbReference type="InterPro" id="IPR024047">
    <property type="entry name" value="MM3350-like_sf"/>
</dbReference>
<evidence type="ECO:0000259" key="1">
    <source>
        <dbReference type="Pfam" id="PF07929"/>
    </source>
</evidence>
<proteinExistence type="predicted"/>
<name>A0ABD6AIT4_9EURY</name>
<dbReference type="RefSeq" id="WP_256408469.1">
    <property type="nucleotide sequence ID" value="NZ_JANHDN010000003.1"/>
</dbReference>
<dbReference type="AlphaFoldDB" id="A0ABD6AIT4"/>
<dbReference type="InterPro" id="IPR012912">
    <property type="entry name" value="Plasmid_pRiA4b_Orf3-like"/>
</dbReference>
<gene>
    <name evidence="2" type="ORF">ACFQMF_05985</name>
</gene>
<evidence type="ECO:0000313" key="2">
    <source>
        <dbReference type="EMBL" id="MFC7324129.1"/>
    </source>
</evidence>
<dbReference type="Pfam" id="PF07929">
    <property type="entry name" value="PRiA4_ORF3"/>
    <property type="match status" value="1"/>
</dbReference>
<dbReference type="SUPFAM" id="SSF159941">
    <property type="entry name" value="MM3350-like"/>
    <property type="match status" value="1"/>
</dbReference>
<reference evidence="2 3" key="1">
    <citation type="journal article" date="2019" name="Int. J. Syst. Evol. Microbiol.">
        <title>The Global Catalogue of Microorganisms (GCM) 10K type strain sequencing project: providing services to taxonomists for standard genome sequencing and annotation.</title>
        <authorList>
            <consortium name="The Broad Institute Genomics Platform"/>
            <consortium name="The Broad Institute Genome Sequencing Center for Infectious Disease"/>
            <person name="Wu L."/>
            <person name="Ma J."/>
        </authorList>
    </citation>
    <scope>NUCLEOTIDE SEQUENCE [LARGE SCALE GENOMIC DNA]</scope>
    <source>
        <strain evidence="2 3">CGMCC 1.12554</strain>
    </source>
</reference>
<sequence length="122" mass="14338">MTTYRFRVKHDPDSTGLWRDVVVRGNRALTEFQRTVNDAMGLDRGHLWFIGAGEAYWNSEIKFQSPREFDESGEPTAFGVDETAYDAGETTVDEMVDRLDLDERDRVCYLYDYGDEWRFYLN</sequence>
<dbReference type="Proteomes" id="UP001596545">
    <property type="component" value="Unassembled WGS sequence"/>
</dbReference>
<protein>
    <submittedName>
        <fullName evidence="2">Plasmid pRiA4b ORF-3 family protein</fullName>
    </submittedName>
</protein>
<dbReference type="EMBL" id="JBHTBL010000004">
    <property type="protein sequence ID" value="MFC7324129.1"/>
    <property type="molecule type" value="Genomic_DNA"/>
</dbReference>
<accession>A0ABD6AIT4</accession>